<evidence type="ECO:0000313" key="2">
    <source>
        <dbReference type="EMBL" id="SVD70569.1"/>
    </source>
</evidence>
<feature type="non-terminal residue" evidence="2">
    <location>
        <position position="1"/>
    </location>
</feature>
<evidence type="ECO:0000256" key="1">
    <source>
        <dbReference type="SAM" id="MobiDB-lite"/>
    </source>
</evidence>
<name>A0A382XIA3_9ZZZZ</name>
<proteinExistence type="predicted"/>
<feature type="non-terminal residue" evidence="2">
    <location>
        <position position="270"/>
    </location>
</feature>
<gene>
    <name evidence="2" type="ORF">METZ01_LOCUS423423</name>
</gene>
<protein>
    <submittedName>
        <fullName evidence="2">Uncharacterized protein</fullName>
    </submittedName>
</protein>
<accession>A0A382XIA3</accession>
<dbReference type="EMBL" id="UINC01167849">
    <property type="protein sequence ID" value="SVD70569.1"/>
    <property type="molecule type" value="Genomic_DNA"/>
</dbReference>
<reference evidence="2" key="1">
    <citation type="submission" date="2018-05" db="EMBL/GenBank/DDBJ databases">
        <authorList>
            <person name="Lanie J.A."/>
            <person name="Ng W.-L."/>
            <person name="Kazmierczak K.M."/>
            <person name="Andrzejewski T.M."/>
            <person name="Davidsen T.M."/>
            <person name="Wayne K.J."/>
            <person name="Tettelin H."/>
            <person name="Glass J.I."/>
            <person name="Rusch D."/>
            <person name="Podicherti R."/>
            <person name="Tsui H.-C.T."/>
            <person name="Winkler M.E."/>
        </authorList>
    </citation>
    <scope>NUCLEOTIDE SEQUENCE</scope>
</reference>
<feature type="region of interest" description="Disordered" evidence="1">
    <location>
        <begin position="240"/>
        <end position="270"/>
    </location>
</feature>
<sequence>CLGGNRARAVDVENLPNAADEILNALSAGNNGLPTYNNRTINGIAQVDRLDATFTVSIDFDATPEDSVGDNRELIWETGGGTIGYSICYEHPNTVVLRASGNSGVSVGTVSVVLSQEQLDGGELDIAWAWDTETNNTPQTIAIIIDGVVADSWTGDLQSDWSGGNAAAFGGASTSLAAGGGNTSLRARAFQSGTINVDTGLAYYVDTNWVPAGADSDGDGLDDGWELRYAADLATLGDGDADADADGLSDTDEQTEGTDPLDADSDDDGL</sequence>
<dbReference type="AlphaFoldDB" id="A0A382XIA3"/>
<organism evidence="2">
    <name type="scientific">marine metagenome</name>
    <dbReference type="NCBI Taxonomy" id="408172"/>
    <lineage>
        <taxon>unclassified sequences</taxon>
        <taxon>metagenomes</taxon>
        <taxon>ecological metagenomes</taxon>
    </lineage>
</organism>